<proteinExistence type="predicted"/>
<comment type="caution">
    <text evidence="2">The sequence shown here is derived from an EMBL/GenBank/DDBJ whole genome shotgun (WGS) entry which is preliminary data.</text>
</comment>
<dbReference type="EMBL" id="JAHIBW010000001">
    <property type="protein sequence ID" value="KAG7313659.1"/>
    <property type="molecule type" value="Genomic_DNA"/>
</dbReference>
<name>A0ABQ7R8M1_PLUXY</name>
<evidence type="ECO:0000313" key="2">
    <source>
        <dbReference type="EMBL" id="KAG7313659.1"/>
    </source>
</evidence>
<sequence>MPMIGSSASHGEGVVCPSGAPQQPSSKERAGAPRGRGRGARSAAGGARPLPTSPPLTDDARSARRNFSELY</sequence>
<evidence type="ECO:0000256" key="1">
    <source>
        <dbReference type="SAM" id="MobiDB-lite"/>
    </source>
</evidence>
<feature type="region of interest" description="Disordered" evidence="1">
    <location>
        <begin position="1"/>
        <end position="71"/>
    </location>
</feature>
<gene>
    <name evidence="2" type="ORF">JYU34_000818</name>
</gene>
<dbReference type="Proteomes" id="UP000823941">
    <property type="component" value="Chromosome 1"/>
</dbReference>
<organism evidence="2 3">
    <name type="scientific">Plutella xylostella</name>
    <name type="common">Diamondback moth</name>
    <name type="synonym">Plutella maculipennis</name>
    <dbReference type="NCBI Taxonomy" id="51655"/>
    <lineage>
        <taxon>Eukaryota</taxon>
        <taxon>Metazoa</taxon>
        <taxon>Ecdysozoa</taxon>
        <taxon>Arthropoda</taxon>
        <taxon>Hexapoda</taxon>
        <taxon>Insecta</taxon>
        <taxon>Pterygota</taxon>
        <taxon>Neoptera</taxon>
        <taxon>Endopterygota</taxon>
        <taxon>Lepidoptera</taxon>
        <taxon>Glossata</taxon>
        <taxon>Ditrysia</taxon>
        <taxon>Yponomeutoidea</taxon>
        <taxon>Plutellidae</taxon>
        <taxon>Plutella</taxon>
    </lineage>
</organism>
<evidence type="ECO:0000313" key="3">
    <source>
        <dbReference type="Proteomes" id="UP000823941"/>
    </source>
</evidence>
<reference evidence="2 3" key="1">
    <citation type="submission" date="2021-06" db="EMBL/GenBank/DDBJ databases">
        <title>A haploid diamondback moth (Plutella xylostella L.) genome assembly resolves 31 chromosomes and identifies a diamide resistance mutation.</title>
        <authorList>
            <person name="Ward C.M."/>
            <person name="Perry K.D."/>
            <person name="Baker G."/>
            <person name="Powis K."/>
            <person name="Heckel D.G."/>
            <person name="Baxter S.W."/>
        </authorList>
    </citation>
    <scope>NUCLEOTIDE SEQUENCE [LARGE SCALE GENOMIC DNA]</scope>
    <source>
        <strain evidence="2 3">LV</strain>
        <tissue evidence="2">Single pupa</tissue>
    </source>
</reference>
<keyword evidence="3" id="KW-1185">Reference proteome</keyword>
<accession>A0ABQ7R8M1</accession>
<protein>
    <submittedName>
        <fullName evidence="2">Uncharacterized protein</fullName>
    </submittedName>
</protein>